<gene>
    <name evidence="1" type="ORF">BaRGS_00017877</name>
</gene>
<sequence length="88" mass="9711">MLAAKDTALSSPAAILAVEQLEPQTALLELQSIAAVGWTSPHYHIHDVCVSQLLSIKEVGPVLPVFGRRLSFVFWQRCRTAHVTSLWC</sequence>
<name>A0ABD0KUZ7_9CAEN</name>
<reference evidence="1 2" key="1">
    <citation type="journal article" date="2023" name="Sci. Data">
        <title>Genome assembly of the Korean intertidal mud-creeper Batillaria attramentaria.</title>
        <authorList>
            <person name="Patra A.K."/>
            <person name="Ho P.T."/>
            <person name="Jun S."/>
            <person name="Lee S.J."/>
            <person name="Kim Y."/>
            <person name="Won Y.J."/>
        </authorList>
    </citation>
    <scope>NUCLEOTIDE SEQUENCE [LARGE SCALE GENOMIC DNA]</scope>
    <source>
        <strain evidence="1">Wonlab-2016</strain>
    </source>
</reference>
<organism evidence="1 2">
    <name type="scientific">Batillaria attramentaria</name>
    <dbReference type="NCBI Taxonomy" id="370345"/>
    <lineage>
        <taxon>Eukaryota</taxon>
        <taxon>Metazoa</taxon>
        <taxon>Spiralia</taxon>
        <taxon>Lophotrochozoa</taxon>
        <taxon>Mollusca</taxon>
        <taxon>Gastropoda</taxon>
        <taxon>Caenogastropoda</taxon>
        <taxon>Sorbeoconcha</taxon>
        <taxon>Cerithioidea</taxon>
        <taxon>Batillariidae</taxon>
        <taxon>Batillaria</taxon>
    </lineage>
</organism>
<dbReference type="Proteomes" id="UP001519460">
    <property type="component" value="Unassembled WGS sequence"/>
</dbReference>
<proteinExistence type="predicted"/>
<accession>A0ABD0KUZ7</accession>
<protein>
    <submittedName>
        <fullName evidence="1">Uncharacterized protein</fullName>
    </submittedName>
</protein>
<comment type="caution">
    <text evidence="1">The sequence shown here is derived from an EMBL/GenBank/DDBJ whole genome shotgun (WGS) entry which is preliminary data.</text>
</comment>
<keyword evidence="2" id="KW-1185">Reference proteome</keyword>
<dbReference type="EMBL" id="JACVVK020000122">
    <property type="protein sequence ID" value="KAK7490821.1"/>
    <property type="molecule type" value="Genomic_DNA"/>
</dbReference>
<evidence type="ECO:0000313" key="1">
    <source>
        <dbReference type="EMBL" id="KAK7490821.1"/>
    </source>
</evidence>
<evidence type="ECO:0000313" key="2">
    <source>
        <dbReference type="Proteomes" id="UP001519460"/>
    </source>
</evidence>
<dbReference type="AlphaFoldDB" id="A0ABD0KUZ7"/>